<evidence type="ECO:0000313" key="2">
    <source>
        <dbReference type="Proteomes" id="UP000309174"/>
    </source>
</evidence>
<reference evidence="1 2" key="1">
    <citation type="submission" date="2019-05" db="EMBL/GenBank/DDBJ databases">
        <title>Draft genome sequence of Actinomadura sp. 14C53.</title>
        <authorList>
            <person name="Saricaoglu S."/>
            <person name="Isik K."/>
        </authorList>
    </citation>
    <scope>NUCLEOTIDE SEQUENCE [LARGE SCALE GENOMIC DNA]</scope>
    <source>
        <strain evidence="1 2">14C53</strain>
    </source>
</reference>
<name>A0A5C4J1K2_9ACTN</name>
<dbReference type="EMBL" id="VCKW01000473">
    <property type="protein sequence ID" value="TMQ84866.1"/>
    <property type="molecule type" value="Genomic_DNA"/>
</dbReference>
<keyword evidence="2" id="KW-1185">Reference proteome</keyword>
<accession>A0A5C4J1K2</accession>
<sequence length="63" mass="6751">LSLLEGDVVQDPLLPVAGEIPVRRPVVDEEALRRWEAPVDGWRARAAGAQEHLGGPAVFEAAP</sequence>
<gene>
    <name evidence="1" type="ORF">ETD83_40785</name>
</gene>
<protein>
    <submittedName>
        <fullName evidence="1">O-succinylbenzoate synthase</fullName>
    </submittedName>
</protein>
<evidence type="ECO:0000313" key="1">
    <source>
        <dbReference type="EMBL" id="TMQ84866.1"/>
    </source>
</evidence>
<organism evidence="1 2">
    <name type="scientific">Actinomadura soli</name>
    <dbReference type="NCBI Taxonomy" id="2508997"/>
    <lineage>
        <taxon>Bacteria</taxon>
        <taxon>Bacillati</taxon>
        <taxon>Actinomycetota</taxon>
        <taxon>Actinomycetes</taxon>
        <taxon>Streptosporangiales</taxon>
        <taxon>Thermomonosporaceae</taxon>
        <taxon>Actinomadura</taxon>
    </lineage>
</organism>
<comment type="caution">
    <text evidence="1">The sequence shown here is derived from an EMBL/GenBank/DDBJ whole genome shotgun (WGS) entry which is preliminary data.</text>
</comment>
<feature type="non-terminal residue" evidence="1">
    <location>
        <position position="1"/>
    </location>
</feature>
<dbReference type="AlphaFoldDB" id="A0A5C4J1K2"/>
<dbReference type="Proteomes" id="UP000309174">
    <property type="component" value="Unassembled WGS sequence"/>
</dbReference>
<proteinExistence type="predicted"/>